<dbReference type="GO" id="GO:0016706">
    <property type="term" value="F:2-oxoglutarate-dependent dioxygenase activity"/>
    <property type="evidence" value="ECO:0007669"/>
    <property type="project" value="UniProtKB-ARBA"/>
</dbReference>
<dbReference type="Proteomes" id="UP000295391">
    <property type="component" value="Unassembled WGS sequence"/>
</dbReference>
<comment type="cofactor">
    <cofactor evidence="1">
        <name>Fe(2+)</name>
        <dbReference type="ChEBI" id="CHEBI:29033"/>
    </cofactor>
</comment>
<comment type="caution">
    <text evidence="2">The sequence shown here is derived from an EMBL/GenBank/DDBJ whole genome shotgun (WGS) entry which is preliminary data.</text>
</comment>
<dbReference type="RefSeq" id="WP_133572349.1">
    <property type="nucleotide sequence ID" value="NZ_SNYR01000002.1"/>
</dbReference>
<dbReference type="AlphaFoldDB" id="A0A4R6VNC9"/>
<dbReference type="Gene3D" id="2.60.120.620">
    <property type="entry name" value="q2cbj1_9rhob like domain"/>
    <property type="match status" value="1"/>
</dbReference>
<organism evidence="2 3">
    <name type="scientific">Maritalea mobilis</name>
    <dbReference type="NCBI Taxonomy" id="483324"/>
    <lineage>
        <taxon>Bacteria</taxon>
        <taxon>Pseudomonadati</taxon>
        <taxon>Pseudomonadota</taxon>
        <taxon>Alphaproteobacteria</taxon>
        <taxon>Hyphomicrobiales</taxon>
        <taxon>Devosiaceae</taxon>
        <taxon>Maritalea</taxon>
    </lineage>
</organism>
<evidence type="ECO:0000313" key="3">
    <source>
        <dbReference type="Proteomes" id="UP000295391"/>
    </source>
</evidence>
<accession>A0A4R6VNC9</accession>
<dbReference type="GO" id="GO:0005506">
    <property type="term" value="F:iron ion binding"/>
    <property type="evidence" value="ECO:0007669"/>
    <property type="project" value="UniProtKB-ARBA"/>
</dbReference>
<dbReference type="PANTHER" id="PTHR20883">
    <property type="entry name" value="PHYTANOYL-COA DIOXYGENASE DOMAIN CONTAINING 1"/>
    <property type="match status" value="1"/>
</dbReference>
<dbReference type="Pfam" id="PF05721">
    <property type="entry name" value="PhyH"/>
    <property type="match status" value="1"/>
</dbReference>
<keyword evidence="2" id="KW-0223">Dioxygenase</keyword>
<sequence>MRTVDDHAAELTDKGFTIVPDFFRQSSILEEIEFEVDAFGKELCGPDFSFDHYDAALITREVQSLIYDRLKYLVGLPRLSSAKPLIEMLQQLGLRRCSLMGCDNMRFDPPHQPDHLFDWHQDTLYLLGSLNAVTVWVPFGRVDEHHGTIEVAIGSHKKGIFPYKRISDKPIEPYVPFLQRDLSLDYDVNFPTEIVTANRGDLVIFNQMALHRSLPNYSDKPRWTAQIRVSDLSCDWFQKSRFPMGDRTNIFYCDYPGFKHPESKV</sequence>
<protein>
    <submittedName>
        <fullName evidence="2">Phytanoyl-CoA dioxygenase PhyH</fullName>
    </submittedName>
</protein>
<proteinExistence type="predicted"/>
<evidence type="ECO:0000256" key="1">
    <source>
        <dbReference type="ARBA" id="ARBA00001954"/>
    </source>
</evidence>
<reference evidence="2 3" key="1">
    <citation type="submission" date="2019-03" db="EMBL/GenBank/DDBJ databases">
        <title>Genomic Encyclopedia of Type Strains, Phase III (KMG-III): the genomes of soil and plant-associated and newly described type strains.</title>
        <authorList>
            <person name="Whitman W."/>
        </authorList>
    </citation>
    <scope>NUCLEOTIDE SEQUENCE [LARGE SCALE GENOMIC DNA]</scope>
    <source>
        <strain evidence="2 3">CGMCC 1.7002</strain>
    </source>
</reference>
<dbReference type="InterPro" id="IPR008775">
    <property type="entry name" value="Phytyl_CoA_dOase-like"/>
</dbReference>
<keyword evidence="2" id="KW-0560">Oxidoreductase</keyword>
<evidence type="ECO:0000313" key="2">
    <source>
        <dbReference type="EMBL" id="TDQ63683.1"/>
    </source>
</evidence>
<dbReference type="EMBL" id="SNYR01000002">
    <property type="protein sequence ID" value="TDQ63683.1"/>
    <property type="molecule type" value="Genomic_DNA"/>
</dbReference>
<dbReference type="PANTHER" id="PTHR20883:SF48">
    <property type="entry name" value="ECTOINE DIOXYGENASE"/>
    <property type="match status" value="1"/>
</dbReference>
<name>A0A4R6VNC9_9HYPH</name>
<keyword evidence="3" id="KW-1185">Reference proteome</keyword>
<gene>
    <name evidence="2" type="ORF">ATL17_1690</name>
</gene>
<dbReference type="SUPFAM" id="SSF51197">
    <property type="entry name" value="Clavaminate synthase-like"/>
    <property type="match status" value="1"/>
</dbReference>
<dbReference type="OrthoDB" id="9791262at2"/>